<evidence type="ECO:0000256" key="2">
    <source>
        <dbReference type="ARBA" id="ARBA00022692"/>
    </source>
</evidence>
<sequence>MSPDKFDTRSLYLYMLVVQTFHSDRLGYKTYLMLGWGVPLPLTVTWIALKGALAANSAASLASAIPVSSAAPVLAADVPPVSASEPDYGDSLSYHLTSSHGSGGNLLRDCPWMEKDYPIDWFHTGPALACVATNIVFLVIIIV</sequence>
<dbReference type="EMBL" id="OB660909">
    <property type="protein sequence ID" value="CAD7226721.1"/>
    <property type="molecule type" value="Genomic_DNA"/>
</dbReference>
<dbReference type="InterPro" id="IPR000832">
    <property type="entry name" value="GPCR_2_secretin-like"/>
</dbReference>
<feature type="non-terminal residue" evidence="5">
    <location>
        <position position="143"/>
    </location>
</feature>
<evidence type="ECO:0000256" key="1">
    <source>
        <dbReference type="ARBA" id="ARBA00004141"/>
    </source>
</evidence>
<comment type="subcellular location">
    <subcellularLocation>
        <location evidence="1">Membrane</location>
        <topology evidence="1">Multi-pass membrane protein</topology>
    </subcellularLocation>
</comment>
<dbReference type="Gene3D" id="1.20.1070.10">
    <property type="entry name" value="Rhodopsin 7-helix transmembrane proteins"/>
    <property type="match status" value="1"/>
</dbReference>
<evidence type="ECO:0000313" key="5">
    <source>
        <dbReference type="EMBL" id="CAD7226721.1"/>
    </source>
</evidence>
<gene>
    <name evidence="5" type="ORF">CTOB1V02_LOCUS4636</name>
</gene>
<name>A0A7R8W979_9CRUS</name>
<dbReference type="OrthoDB" id="16753at2759"/>
<organism evidence="5">
    <name type="scientific">Cyprideis torosa</name>
    <dbReference type="NCBI Taxonomy" id="163714"/>
    <lineage>
        <taxon>Eukaryota</taxon>
        <taxon>Metazoa</taxon>
        <taxon>Ecdysozoa</taxon>
        <taxon>Arthropoda</taxon>
        <taxon>Crustacea</taxon>
        <taxon>Oligostraca</taxon>
        <taxon>Ostracoda</taxon>
        <taxon>Podocopa</taxon>
        <taxon>Podocopida</taxon>
        <taxon>Cytherocopina</taxon>
        <taxon>Cytheroidea</taxon>
        <taxon>Cytherideidae</taxon>
        <taxon>Cyprideis</taxon>
    </lineage>
</organism>
<evidence type="ECO:0000256" key="3">
    <source>
        <dbReference type="ARBA" id="ARBA00022989"/>
    </source>
</evidence>
<dbReference type="Pfam" id="PF00002">
    <property type="entry name" value="7tm_2"/>
    <property type="match status" value="1"/>
</dbReference>
<dbReference type="GO" id="GO:0004930">
    <property type="term" value="F:G protein-coupled receptor activity"/>
    <property type="evidence" value="ECO:0007669"/>
    <property type="project" value="InterPro"/>
</dbReference>
<accession>A0A7R8W979</accession>
<keyword evidence="2" id="KW-0812">Transmembrane</keyword>
<dbReference type="GO" id="GO:0016020">
    <property type="term" value="C:membrane"/>
    <property type="evidence" value="ECO:0007669"/>
    <property type="project" value="UniProtKB-SubCell"/>
</dbReference>
<protein>
    <submittedName>
        <fullName evidence="5">Uncharacterized protein</fullName>
    </submittedName>
</protein>
<dbReference type="AlphaFoldDB" id="A0A7R8W979"/>
<reference evidence="5" key="1">
    <citation type="submission" date="2020-11" db="EMBL/GenBank/DDBJ databases">
        <authorList>
            <person name="Tran Van P."/>
        </authorList>
    </citation>
    <scope>NUCLEOTIDE SEQUENCE</scope>
</reference>
<keyword evidence="3" id="KW-1133">Transmembrane helix</keyword>
<evidence type="ECO:0000256" key="4">
    <source>
        <dbReference type="ARBA" id="ARBA00023136"/>
    </source>
</evidence>
<keyword evidence="4" id="KW-0472">Membrane</keyword>
<proteinExistence type="predicted"/>